<reference evidence="2 3" key="1">
    <citation type="journal article" date="2023" name="Sci. Data">
        <title>Genome assembly of the Korean intertidal mud-creeper Batillaria attramentaria.</title>
        <authorList>
            <person name="Patra A.K."/>
            <person name="Ho P.T."/>
            <person name="Jun S."/>
            <person name="Lee S.J."/>
            <person name="Kim Y."/>
            <person name="Won Y.J."/>
        </authorList>
    </citation>
    <scope>NUCLEOTIDE SEQUENCE [LARGE SCALE GENOMIC DNA]</scope>
    <source>
        <strain evidence="2">Wonlab-2016</strain>
    </source>
</reference>
<name>A0ABD0LKC9_9CAEN</name>
<feature type="region of interest" description="Disordered" evidence="1">
    <location>
        <begin position="62"/>
        <end position="88"/>
    </location>
</feature>
<dbReference type="AlphaFoldDB" id="A0ABD0LKC9"/>
<proteinExistence type="predicted"/>
<feature type="compositionally biased region" description="Polar residues" evidence="1">
    <location>
        <begin position="79"/>
        <end position="88"/>
    </location>
</feature>
<evidence type="ECO:0000313" key="3">
    <source>
        <dbReference type="Proteomes" id="UP001519460"/>
    </source>
</evidence>
<evidence type="ECO:0000313" key="2">
    <source>
        <dbReference type="EMBL" id="KAK7499900.1"/>
    </source>
</evidence>
<evidence type="ECO:0000256" key="1">
    <source>
        <dbReference type="SAM" id="MobiDB-lite"/>
    </source>
</evidence>
<organism evidence="2 3">
    <name type="scientific">Batillaria attramentaria</name>
    <dbReference type="NCBI Taxonomy" id="370345"/>
    <lineage>
        <taxon>Eukaryota</taxon>
        <taxon>Metazoa</taxon>
        <taxon>Spiralia</taxon>
        <taxon>Lophotrochozoa</taxon>
        <taxon>Mollusca</taxon>
        <taxon>Gastropoda</taxon>
        <taxon>Caenogastropoda</taxon>
        <taxon>Sorbeoconcha</taxon>
        <taxon>Cerithioidea</taxon>
        <taxon>Batillariidae</taxon>
        <taxon>Batillaria</taxon>
    </lineage>
</organism>
<gene>
    <name evidence="2" type="ORF">BaRGS_00008748</name>
</gene>
<dbReference type="Proteomes" id="UP001519460">
    <property type="component" value="Unassembled WGS sequence"/>
</dbReference>
<accession>A0ABD0LKC9</accession>
<sequence length="88" mass="9878">MTLGKPKQKQHEGVRAGNLSDYLSRFPQVQGKTPGKFSWTSQVAESTHKSHYASICFNTPTSVSHKRNEQTTEVKSRTRSVYTTATFS</sequence>
<protein>
    <submittedName>
        <fullName evidence="2">Uncharacterized protein</fullName>
    </submittedName>
</protein>
<feature type="compositionally biased region" description="Basic and acidic residues" evidence="1">
    <location>
        <begin position="66"/>
        <end position="76"/>
    </location>
</feature>
<dbReference type="EMBL" id="JACVVK020000040">
    <property type="protein sequence ID" value="KAK7499900.1"/>
    <property type="molecule type" value="Genomic_DNA"/>
</dbReference>
<comment type="caution">
    <text evidence="2">The sequence shown here is derived from an EMBL/GenBank/DDBJ whole genome shotgun (WGS) entry which is preliminary data.</text>
</comment>
<keyword evidence="3" id="KW-1185">Reference proteome</keyword>